<evidence type="ECO:0000313" key="2">
    <source>
        <dbReference type="EMBL" id="TVV69870.1"/>
    </source>
</evidence>
<keyword evidence="1" id="KW-0472">Membrane</keyword>
<dbReference type="Proteomes" id="UP000318681">
    <property type="component" value="Unassembled WGS sequence"/>
</dbReference>
<reference evidence="2 3" key="1">
    <citation type="submission" date="2019-07" db="EMBL/GenBank/DDBJ databases">
        <title>Sphingomonas solaris sp. nov., isolated from a solar panel from Boston, Massachusetts.</title>
        <authorList>
            <person name="Tanner K."/>
            <person name="Pascual J."/>
            <person name="Mancuso C."/>
            <person name="Pereto J."/>
            <person name="Khalil A."/>
            <person name="Vilanova C."/>
        </authorList>
    </citation>
    <scope>NUCLEOTIDE SEQUENCE [LARGE SCALE GENOMIC DNA]</scope>
    <source>
        <strain evidence="2 3">R4DWN</strain>
    </source>
</reference>
<comment type="caution">
    <text evidence="2">The sequence shown here is derived from an EMBL/GenBank/DDBJ whole genome shotgun (WGS) entry which is preliminary data.</text>
</comment>
<sequence length="170" mass="17821">MAETVLYVARPGPGALPEGAGLAIGLAIPQALMCAAFLWIIWFPWPTTERALGFDIGLTLLLCALGAGLFWKIARGQGAVAAGILRAPFICLTVTDKRVTWRVPWSSTPLLEVGASRILGGILGDTDARGRGSAAIILVPGDPAGDWENRIHLDRLPDAAGFVAALGRLA</sequence>
<name>A0A558QRT8_9SPHN</name>
<keyword evidence="1" id="KW-1133">Transmembrane helix</keyword>
<proteinExistence type="predicted"/>
<dbReference type="OrthoDB" id="7564773at2"/>
<feature type="transmembrane region" description="Helical" evidence="1">
    <location>
        <begin position="20"/>
        <end position="45"/>
    </location>
</feature>
<organism evidence="2 3">
    <name type="scientific">Alterirhizorhabdus solaris</name>
    <dbReference type="NCBI Taxonomy" id="2529389"/>
    <lineage>
        <taxon>Bacteria</taxon>
        <taxon>Pseudomonadati</taxon>
        <taxon>Pseudomonadota</taxon>
        <taxon>Alphaproteobacteria</taxon>
        <taxon>Sphingomonadales</taxon>
        <taxon>Rhizorhabdaceae</taxon>
        <taxon>Alterirhizorhabdus</taxon>
    </lineage>
</organism>
<feature type="transmembrane region" description="Helical" evidence="1">
    <location>
        <begin position="51"/>
        <end position="71"/>
    </location>
</feature>
<protein>
    <submittedName>
        <fullName evidence="2">Uncharacterized protein</fullName>
    </submittedName>
</protein>
<gene>
    <name evidence="2" type="ORF">FOY91_20580</name>
</gene>
<dbReference type="EMBL" id="VNIM01000163">
    <property type="protein sequence ID" value="TVV69870.1"/>
    <property type="molecule type" value="Genomic_DNA"/>
</dbReference>
<dbReference type="RefSeq" id="WP_145155848.1">
    <property type="nucleotide sequence ID" value="NZ_VNIM01000163.1"/>
</dbReference>
<evidence type="ECO:0000313" key="3">
    <source>
        <dbReference type="Proteomes" id="UP000318681"/>
    </source>
</evidence>
<keyword evidence="3" id="KW-1185">Reference proteome</keyword>
<keyword evidence="1" id="KW-0812">Transmembrane</keyword>
<evidence type="ECO:0000256" key="1">
    <source>
        <dbReference type="SAM" id="Phobius"/>
    </source>
</evidence>
<accession>A0A558QRT8</accession>
<dbReference type="AlphaFoldDB" id="A0A558QRT8"/>